<dbReference type="PANTHER" id="PTHR47469:SF2">
    <property type="entry name" value="OS06G0597600 PROTEIN"/>
    <property type="match status" value="1"/>
</dbReference>
<dbReference type="EMBL" id="KZ107845">
    <property type="protein sequence ID" value="OSS48929.1"/>
    <property type="molecule type" value="Genomic_DNA"/>
</dbReference>
<dbReference type="AlphaFoldDB" id="A0A1Y2LZG0"/>
<dbReference type="SUPFAM" id="SSF51905">
    <property type="entry name" value="FAD/NAD(P)-binding domain"/>
    <property type="match status" value="1"/>
</dbReference>
<dbReference type="STRING" id="105696.A0A1Y2LZG0"/>
<evidence type="ECO:0000259" key="1">
    <source>
        <dbReference type="Pfam" id="PF22607"/>
    </source>
</evidence>
<dbReference type="NCBIfam" id="NF005566">
    <property type="entry name" value="PRK07236.1"/>
    <property type="match status" value="1"/>
</dbReference>
<dbReference type="Gene3D" id="3.50.50.60">
    <property type="entry name" value="FAD/NAD(P)-binding domain"/>
    <property type="match status" value="1"/>
</dbReference>
<proteinExistence type="predicted"/>
<name>A0A1Y2LZG0_EPING</name>
<evidence type="ECO:0000313" key="3">
    <source>
        <dbReference type="Proteomes" id="UP000193240"/>
    </source>
</evidence>
<dbReference type="Pfam" id="PF22607">
    <property type="entry name" value="FAD_binding-like"/>
    <property type="match status" value="1"/>
</dbReference>
<dbReference type="OMA" id="FTFYHAP"/>
<protein>
    <recommendedName>
        <fullName evidence="1">2,6-dihydroxypyridine 3-monooxygenase substrate binding domain-containing protein</fullName>
    </recommendedName>
</protein>
<dbReference type="Gene3D" id="3.30.9.60">
    <property type="match status" value="1"/>
</dbReference>
<evidence type="ECO:0000313" key="2">
    <source>
        <dbReference type="EMBL" id="OSS48929.1"/>
    </source>
</evidence>
<accession>A0A1Y2LZG0</accession>
<dbReference type="PANTHER" id="PTHR47469">
    <property type="entry name" value="MONOOXYGENASE-LIKE"/>
    <property type="match status" value="1"/>
</dbReference>
<feature type="domain" description="2,6-dihydroxypyridine 3-monooxygenase substrate binding" evidence="1">
    <location>
        <begin position="215"/>
        <end position="344"/>
    </location>
</feature>
<dbReference type="SUPFAM" id="SSF54373">
    <property type="entry name" value="FAD-linked reductases, C-terminal domain"/>
    <property type="match status" value="1"/>
</dbReference>
<reference evidence="2 3" key="1">
    <citation type="journal article" date="2017" name="Genome Announc.">
        <title>Genome sequence of the saprophytic ascomycete Epicoccum nigrum ICMP 19927 strain isolated from New Zealand.</title>
        <authorList>
            <person name="Fokin M."/>
            <person name="Fleetwood D."/>
            <person name="Weir B.S."/>
            <person name="Villas-Boas S.G."/>
        </authorList>
    </citation>
    <scope>NUCLEOTIDE SEQUENCE [LARGE SCALE GENOMIC DNA]</scope>
    <source>
        <strain evidence="2 3">ICMP 19927</strain>
    </source>
</reference>
<dbReference type="Proteomes" id="UP000193240">
    <property type="component" value="Unassembled WGS sequence"/>
</dbReference>
<sequence>MQIQVPLVGIHCRCTASKSETFNMIPAQPKNIAIVGGSLGDLFAGVALKHLRKDLSIRILERNPTPLLHDQGAGVVAGQDVQEFFRKHDRTKTSLTITSHERLYLDRSGKIIDRENTEQHMTSWDLLYHLLRANFDGVGSEYAKAPAPEAHEGVTTYNYGHQVIKVNVENAKSLSILARTSKGDDVKIDADIIIGADGPSSEIRKLIDSSVKRTYAGYVAWRGTVPEDQVSQAATDVFVKKFPFFHTEGIQILAYTIPGLNGTVEPGKRLINWVWYVNYEEDSPEHVQLMTDKDGKKHHITLPPGGIQDSVWQRQKKLAKEILPPQFAELVNKTEVPFIQAITDVISPDAVLPSNHRVVLIGDALAGFRPHTAASTNQAALDAMKLAKAIERILEGADRDKTLKQWEEDVLDYAKSMQRHGVNIGNRSQFGTHPLRG</sequence>
<gene>
    <name evidence="2" type="ORF">B5807_07073</name>
</gene>
<dbReference type="InterPro" id="IPR036188">
    <property type="entry name" value="FAD/NAD-bd_sf"/>
</dbReference>
<dbReference type="InterPro" id="IPR053212">
    <property type="entry name" value="DHP_3-monooxygenase"/>
</dbReference>
<dbReference type="InParanoid" id="A0A1Y2LZG0"/>
<keyword evidence="3" id="KW-1185">Reference proteome</keyword>
<dbReference type="InterPro" id="IPR054707">
    <property type="entry name" value="DhpH_subs-bd"/>
</dbReference>
<organism evidence="2 3">
    <name type="scientific">Epicoccum nigrum</name>
    <name type="common">Soil fungus</name>
    <name type="synonym">Epicoccum purpurascens</name>
    <dbReference type="NCBI Taxonomy" id="105696"/>
    <lineage>
        <taxon>Eukaryota</taxon>
        <taxon>Fungi</taxon>
        <taxon>Dikarya</taxon>
        <taxon>Ascomycota</taxon>
        <taxon>Pezizomycotina</taxon>
        <taxon>Dothideomycetes</taxon>
        <taxon>Pleosporomycetidae</taxon>
        <taxon>Pleosporales</taxon>
        <taxon>Pleosporineae</taxon>
        <taxon>Didymellaceae</taxon>
        <taxon>Epicoccum</taxon>
    </lineage>
</organism>